<protein>
    <submittedName>
        <fullName evidence="1">Uncharacterized protein</fullName>
    </submittedName>
</protein>
<dbReference type="EMBL" id="MT142831">
    <property type="protein sequence ID" value="QJA89223.1"/>
    <property type="molecule type" value="Genomic_DNA"/>
</dbReference>
<proteinExistence type="predicted"/>
<accession>A0A6M3JM40</accession>
<name>A0A6M3JM40_9ZZZZ</name>
<evidence type="ECO:0000313" key="1">
    <source>
        <dbReference type="EMBL" id="QJA70072.1"/>
    </source>
</evidence>
<dbReference type="AlphaFoldDB" id="A0A6M3JM40"/>
<reference evidence="1" key="1">
    <citation type="submission" date="2020-03" db="EMBL/GenBank/DDBJ databases">
        <title>The deep terrestrial virosphere.</title>
        <authorList>
            <person name="Holmfeldt K."/>
            <person name="Nilsson E."/>
            <person name="Simone D."/>
            <person name="Lopez-Fernandez M."/>
            <person name="Wu X."/>
            <person name="de Brujin I."/>
            <person name="Lundin D."/>
            <person name="Andersson A."/>
            <person name="Bertilsson S."/>
            <person name="Dopson M."/>
        </authorList>
    </citation>
    <scope>NUCLEOTIDE SEQUENCE</scope>
    <source>
        <strain evidence="1">MM415A04014</strain>
        <strain evidence="2">MM415B02587</strain>
    </source>
</reference>
<dbReference type="EMBL" id="MT141762">
    <property type="protein sequence ID" value="QJA70072.1"/>
    <property type="molecule type" value="Genomic_DNA"/>
</dbReference>
<gene>
    <name evidence="1" type="ORF">MM415A04014_0002</name>
    <name evidence="2" type="ORF">MM415B02587_0010</name>
</gene>
<sequence length="111" mass="11840">MGYKPFSIADGQLPATKGTLYVVPENTTLRITSIVLVNTGAGANTCNLYIQRDGTNSRRIMPVDNSIAASGELIIVTPISLETDDLIEGDAATVSEVDYVISGEQYISDKT</sequence>
<organism evidence="1">
    <name type="scientific">viral metagenome</name>
    <dbReference type="NCBI Taxonomy" id="1070528"/>
    <lineage>
        <taxon>unclassified sequences</taxon>
        <taxon>metagenomes</taxon>
        <taxon>organismal metagenomes</taxon>
    </lineage>
</organism>
<evidence type="ECO:0000313" key="2">
    <source>
        <dbReference type="EMBL" id="QJA89223.1"/>
    </source>
</evidence>